<dbReference type="EMBL" id="MU006247">
    <property type="protein sequence ID" value="KAF2819004.1"/>
    <property type="molecule type" value="Genomic_DNA"/>
</dbReference>
<evidence type="ECO:0000313" key="2">
    <source>
        <dbReference type="Proteomes" id="UP000799424"/>
    </source>
</evidence>
<organism evidence="1 2">
    <name type="scientific">Ophiobolus disseminans</name>
    <dbReference type="NCBI Taxonomy" id="1469910"/>
    <lineage>
        <taxon>Eukaryota</taxon>
        <taxon>Fungi</taxon>
        <taxon>Dikarya</taxon>
        <taxon>Ascomycota</taxon>
        <taxon>Pezizomycotina</taxon>
        <taxon>Dothideomycetes</taxon>
        <taxon>Pleosporomycetidae</taxon>
        <taxon>Pleosporales</taxon>
        <taxon>Pleosporineae</taxon>
        <taxon>Phaeosphaeriaceae</taxon>
        <taxon>Ophiobolus</taxon>
    </lineage>
</organism>
<reference evidence="1" key="1">
    <citation type="journal article" date="2020" name="Stud. Mycol.">
        <title>101 Dothideomycetes genomes: a test case for predicting lifestyles and emergence of pathogens.</title>
        <authorList>
            <person name="Haridas S."/>
            <person name="Albert R."/>
            <person name="Binder M."/>
            <person name="Bloem J."/>
            <person name="Labutti K."/>
            <person name="Salamov A."/>
            <person name="Andreopoulos B."/>
            <person name="Baker S."/>
            <person name="Barry K."/>
            <person name="Bills G."/>
            <person name="Bluhm B."/>
            <person name="Cannon C."/>
            <person name="Castanera R."/>
            <person name="Culley D."/>
            <person name="Daum C."/>
            <person name="Ezra D."/>
            <person name="Gonzalez J."/>
            <person name="Henrissat B."/>
            <person name="Kuo A."/>
            <person name="Liang C."/>
            <person name="Lipzen A."/>
            <person name="Lutzoni F."/>
            <person name="Magnuson J."/>
            <person name="Mondo S."/>
            <person name="Nolan M."/>
            <person name="Ohm R."/>
            <person name="Pangilinan J."/>
            <person name="Park H.-J."/>
            <person name="Ramirez L."/>
            <person name="Alfaro M."/>
            <person name="Sun H."/>
            <person name="Tritt A."/>
            <person name="Yoshinaga Y."/>
            <person name="Zwiers L.-H."/>
            <person name="Turgeon B."/>
            <person name="Goodwin S."/>
            <person name="Spatafora J."/>
            <person name="Crous P."/>
            <person name="Grigoriev I."/>
        </authorList>
    </citation>
    <scope>NUCLEOTIDE SEQUENCE</scope>
    <source>
        <strain evidence="1">CBS 113818</strain>
    </source>
</reference>
<protein>
    <submittedName>
        <fullName evidence="1">Uncharacterized protein</fullName>
    </submittedName>
</protein>
<sequence length="142" mass="15837">MRRTAQQSFHATSGCGPLYARTVCFIARLEKLVSSRLHTWHASRAVYDEPCMASNHSDGLDCSDSWTTNANTSPPKAMFCRARTCKVIRPSTCPCSRVHTIYQWSVVVKVPAAILLKFQQRGSKTSLGETSCNDFVTLYSEL</sequence>
<evidence type="ECO:0000313" key="1">
    <source>
        <dbReference type="EMBL" id="KAF2819004.1"/>
    </source>
</evidence>
<accession>A0A6A6ZFC1</accession>
<name>A0A6A6ZFC1_9PLEO</name>
<gene>
    <name evidence="1" type="ORF">CC86DRAFT_149754</name>
</gene>
<keyword evidence="2" id="KW-1185">Reference proteome</keyword>
<dbReference type="PROSITE" id="PS51257">
    <property type="entry name" value="PROKAR_LIPOPROTEIN"/>
    <property type="match status" value="1"/>
</dbReference>
<dbReference type="Proteomes" id="UP000799424">
    <property type="component" value="Unassembled WGS sequence"/>
</dbReference>
<dbReference type="AlphaFoldDB" id="A0A6A6ZFC1"/>
<proteinExistence type="predicted"/>